<keyword evidence="11" id="KW-0007">Acetylation</keyword>
<evidence type="ECO:0000256" key="13">
    <source>
        <dbReference type="ARBA" id="ARBA00023136"/>
    </source>
</evidence>
<evidence type="ECO:0000256" key="6">
    <source>
        <dbReference type="ARBA" id="ARBA00022448"/>
    </source>
</evidence>
<dbReference type="EMBL" id="OV170228">
    <property type="protein sequence ID" value="CAH0730261.1"/>
    <property type="molecule type" value="Genomic_DNA"/>
</dbReference>
<keyword evidence="6" id="KW-0813">Transport</keyword>
<dbReference type="InterPro" id="IPR045292">
    <property type="entry name" value="Complex1_LYR_NDUFB9_LYRM3"/>
</dbReference>
<evidence type="ECO:0000256" key="15">
    <source>
        <dbReference type="ARBA" id="ARBA00032528"/>
    </source>
</evidence>
<dbReference type="PANTHER" id="PTHR12868:SF0">
    <property type="entry name" value="NADH DEHYDROGENASE [UBIQUINONE] 1 BETA SUBCOMPLEX SUBUNIT 9"/>
    <property type="match status" value="1"/>
</dbReference>
<feature type="domain" description="Complex 1 LYR protein" evidence="16">
    <location>
        <begin position="12"/>
        <end position="70"/>
    </location>
</feature>
<comment type="subcellular location">
    <subcellularLocation>
        <location evidence="2">Mitochondrion inner membrane</location>
        <topology evidence="2">Peripheral membrane protein</topology>
        <orientation evidence="2">Matrix side</orientation>
    </subcellularLocation>
</comment>
<keyword evidence="10" id="KW-0249">Electron transport</keyword>
<keyword evidence="9" id="KW-0999">Mitochondrion inner membrane</keyword>
<sequence length="136" mass="16512">MVYIPELRTHAQKVCNLYKKAMRQIESYYGARNVVRYHQVILRSRFDANKYVTDPKDKRRLFWVGEHELFMTQHPVPIAKFSKSIGGVAYGRFVEPPDWVLDYWHPLEKAQYPEYFKKREERKCEYMDKWCKGILM</sequence>
<dbReference type="OrthoDB" id="13598at2759"/>
<evidence type="ECO:0000256" key="1">
    <source>
        <dbReference type="ARBA" id="ARBA00002920"/>
    </source>
</evidence>
<dbReference type="CDD" id="cd20263">
    <property type="entry name" value="Complex1_LYR_NDUFB9_LYRM3"/>
    <property type="match status" value="1"/>
</dbReference>
<evidence type="ECO:0000256" key="5">
    <source>
        <dbReference type="ARBA" id="ARBA00018684"/>
    </source>
</evidence>
<feature type="non-terminal residue" evidence="17">
    <location>
        <position position="136"/>
    </location>
</feature>
<accession>A0A8J9YLT3</accession>
<dbReference type="GO" id="GO:0005743">
    <property type="term" value="C:mitochondrial inner membrane"/>
    <property type="evidence" value="ECO:0007669"/>
    <property type="project" value="UniProtKB-SubCell"/>
</dbReference>
<dbReference type="GO" id="GO:0006120">
    <property type="term" value="P:mitochondrial electron transport, NADH to ubiquinone"/>
    <property type="evidence" value="ECO:0007669"/>
    <property type="project" value="InterPro"/>
</dbReference>
<gene>
    <name evidence="17" type="ORF">BINO364_LOCUS15259</name>
</gene>
<protein>
    <recommendedName>
        <fullName evidence="5">NADH dehydrogenase [ubiquinone] 1 beta subcomplex subunit 9</fullName>
    </recommendedName>
    <alternativeName>
        <fullName evidence="14">Complex I-B22</fullName>
    </alternativeName>
    <alternativeName>
        <fullName evidence="15">NADH-ubiquinone oxidoreductase B22 subunit</fullName>
    </alternativeName>
</protein>
<dbReference type="Proteomes" id="UP000838878">
    <property type="component" value="Chromosome 8"/>
</dbReference>
<comment type="function">
    <text evidence="1">Accessory subunit of the mitochondrial membrane respiratory chain NADH dehydrogenase (Complex I), that is believed to be not involved in catalysis. Complex I functions in the transfer of electrons from NADH to the respiratory chain. The immediate electron acceptor for the enzyme is believed to be ubiquinone.</text>
</comment>
<dbReference type="AlphaFoldDB" id="A0A8J9YLT3"/>
<evidence type="ECO:0000256" key="8">
    <source>
        <dbReference type="ARBA" id="ARBA00022660"/>
    </source>
</evidence>
<keyword evidence="7" id="KW-0597">Phosphoprotein</keyword>
<keyword evidence="12" id="KW-0496">Mitochondrion</keyword>
<evidence type="ECO:0000256" key="11">
    <source>
        <dbReference type="ARBA" id="ARBA00022990"/>
    </source>
</evidence>
<name>A0A8J9YLT3_9NEOP</name>
<evidence type="ECO:0000256" key="7">
    <source>
        <dbReference type="ARBA" id="ARBA00022553"/>
    </source>
</evidence>
<keyword evidence="18" id="KW-1185">Reference proteome</keyword>
<evidence type="ECO:0000256" key="12">
    <source>
        <dbReference type="ARBA" id="ARBA00023128"/>
    </source>
</evidence>
<evidence type="ECO:0000313" key="18">
    <source>
        <dbReference type="Proteomes" id="UP000838878"/>
    </source>
</evidence>
<evidence type="ECO:0000256" key="9">
    <source>
        <dbReference type="ARBA" id="ARBA00022792"/>
    </source>
</evidence>
<comment type="subunit">
    <text evidence="4">Mammalian complex I is composed of 45 different subunits.</text>
</comment>
<dbReference type="Pfam" id="PF05347">
    <property type="entry name" value="Complex1_LYR"/>
    <property type="match status" value="1"/>
</dbReference>
<evidence type="ECO:0000256" key="2">
    <source>
        <dbReference type="ARBA" id="ARBA00004443"/>
    </source>
</evidence>
<evidence type="ECO:0000313" key="17">
    <source>
        <dbReference type="EMBL" id="CAH0730261.1"/>
    </source>
</evidence>
<reference evidence="17" key="1">
    <citation type="submission" date="2021-12" db="EMBL/GenBank/DDBJ databases">
        <authorList>
            <person name="Martin H S."/>
        </authorList>
    </citation>
    <scope>NUCLEOTIDE SEQUENCE</scope>
</reference>
<dbReference type="InterPro" id="IPR033034">
    <property type="entry name" value="NDUFB9"/>
</dbReference>
<evidence type="ECO:0000256" key="4">
    <source>
        <dbReference type="ARBA" id="ARBA00011790"/>
    </source>
</evidence>
<evidence type="ECO:0000256" key="10">
    <source>
        <dbReference type="ARBA" id="ARBA00022982"/>
    </source>
</evidence>
<dbReference type="PANTHER" id="PTHR12868">
    <property type="entry name" value="NADH-UBIQUINONE OXIDOREDUCTASE B22 SUBUNIT"/>
    <property type="match status" value="1"/>
</dbReference>
<comment type="similarity">
    <text evidence="3">Belongs to the complex I LYR family.</text>
</comment>
<keyword evidence="13" id="KW-0472">Membrane</keyword>
<proteinExistence type="inferred from homology"/>
<organism evidence="17 18">
    <name type="scientific">Brenthis ino</name>
    <name type="common">lesser marbled fritillary</name>
    <dbReference type="NCBI Taxonomy" id="405034"/>
    <lineage>
        <taxon>Eukaryota</taxon>
        <taxon>Metazoa</taxon>
        <taxon>Ecdysozoa</taxon>
        <taxon>Arthropoda</taxon>
        <taxon>Hexapoda</taxon>
        <taxon>Insecta</taxon>
        <taxon>Pterygota</taxon>
        <taxon>Neoptera</taxon>
        <taxon>Endopterygota</taxon>
        <taxon>Lepidoptera</taxon>
        <taxon>Glossata</taxon>
        <taxon>Ditrysia</taxon>
        <taxon>Papilionoidea</taxon>
        <taxon>Nymphalidae</taxon>
        <taxon>Heliconiinae</taxon>
        <taxon>Argynnini</taxon>
        <taxon>Brenthis</taxon>
    </lineage>
</organism>
<dbReference type="InterPro" id="IPR008011">
    <property type="entry name" value="Complex1_LYR_dom"/>
</dbReference>
<keyword evidence="8" id="KW-0679">Respiratory chain</keyword>
<evidence type="ECO:0000256" key="3">
    <source>
        <dbReference type="ARBA" id="ARBA00009508"/>
    </source>
</evidence>
<evidence type="ECO:0000256" key="14">
    <source>
        <dbReference type="ARBA" id="ARBA00030192"/>
    </source>
</evidence>
<evidence type="ECO:0000259" key="16">
    <source>
        <dbReference type="Pfam" id="PF05347"/>
    </source>
</evidence>